<dbReference type="GO" id="GO:0043571">
    <property type="term" value="P:maintenance of CRISPR repeat elements"/>
    <property type="evidence" value="ECO:0007669"/>
    <property type="project" value="InterPro"/>
</dbReference>
<dbReference type="InterPro" id="IPR013422">
    <property type="entry name" value="CRISPR-assoc_prot_Cas5_N"/>
</dbReference>
<protein>
    <submittedName>
        <fullName evidence="2">Type I-MYXAN CRISPR-associated protein Cas5/Cmx5/DevS</fullName>
    </submittedName>
</protein>
<dbReference type="RefSeq" id="WP_188882294.1">
    <property type="nucleotide sequence ID" value="NZ_BMOY01000023.1"/>
</dbReference>
<comment type="caution">
    <text evidence="2">The sequence shown here is derived from an EMBL/GenBank/DDBJ whole genome shotgun (WGS) entry which is preliminary data.</text>
</comment>
<dbReference type="Proteomes" id="UP000637695">
    <property type="component" value="Unassembled WGS sequence"/>
</dbReference>
<dbReference type="NCBIfam" id="TIGR02593">
    <property type="entry name" value="CRISPR_cas5"/>
    <property type="match status" value="1"/>
</dbReference>
<accession>A0A917KEK8</accession>
<dbReference type="EMBL" id="BMOY01000023">
    <property type="protein sequence ID" value="GGJ07657.1"/>
    <property type="molecule type" value="Genomic_DNA"/>
</dbReference>
<dbReference type="Pfam" id="PF09704">
    <property type="entry name" value="Cas_Cas5d"/>
    <property type="match status" value="1"/>
</dbReference>
<dbReference type="AlphaFoldDB" id="A0A917KEK8"/>
<keyword evidence="3" id="KW-1185">Reference proteome</keyword>
<organism evidence="2 3">
    <name type="scientific">Alicyclobacillus cellulosilyticus</name>
    <dbReference type="NCBI Taxonomy" id="1003997"/>
    <lineage>
        <taxon>Bacteria</taxon>
        <taxon>Bacillati</taxon>
        <taxon>Bacillota</taxon>
        <taxon>Bacilli</taxon>
        <taxon>Bacillales</taxon>
        <taxon>Alicyclobacillaceae</taxon>
        <taxon>Alicyclobacillus</taxon>
    </lineage>
</organism>
<evidence type="ECO:0000313" key="2">
    <source>
        <dbReference type="EMBL" id="GGJ07657.1"/>
    </source>
</evidence>
<evidence type="ECO:0000313" key="3">
    <source>
        <dbReference type="Proteomes" id="UP000637695"/>
    </source>
</evidence>
<dbReference type="InterPro" id="IPR021124">
    <property type="entry name" value="CRISPR-assoc_prot_Cas5"/>
</dbReference>
<gene>
    <name evidence="2" type="ORF">GCM10010885_15930</name>
</gene>
<keyword evidence="1" id="KW-0051">Antiviral defense</keyword>
<proteinExistence type="predicted"/>
<sequence>MSRIVSPVEDLRWIRVSVPIASFTVPFAREFAESYPFPPPATVYGMLLSYIGETNRWKYEGTRLAIVVIRSGSPSLVIRKTRRVKVADLNSPQNSKPDYQTLLTGLEFMVGLCPESGAVPNLWRVVESCYHQPERSLRVGGLSCGESHHLIDEFSLMSAAEVEAAIRAGESWLLEPAEDGEWSVPVWVDHVGSEKTVWERAAWIPARGQRQVGMFEIAHTK</sequence>
<reference evidence="2" key="1">
    <citation type="journal article" date="2014" name="Int. J. Syst. Evol. Microbiol.">
        <title>Complete genome sequence of Corynebacterium casei LMG S-19264T (=DSM 44701T), isolated from a smear-ripened cheese.</title>
        <authorList>
            <consortium name="US DOE Joint Genome Institute (JGI-PGF)"/>
            <person name="Walter F."/>
            <person name="Albersmeier A."/>
            <person name="Kalinowski J."/>
            <person name="Ruckert C."/>
        </authorList>
    </citation>
    <scope>NUCLEOTIDE SEQUENCE</scope>
    <source>
        <strain evidence="2">JCM 18487</strain>
    </source>
</reference>
<evidence type="ECO:0000256" key="1">
    <source>
        <dbReference type="ARBA" id="ARBA00023118"/>
    </source>
</evidence>
<dbReference type="GO" id="GO:0051607">
    <property type="term" value="P:defense response to virus"/>
    <property type="evidence" value="ECO:0007669"/>
    <property type="project" value="UniProtKB-KW"/>
</dbReference>
<name>A0A917KEK8_9BACL</name>
<reference evidence="2" key="2">
    <citation type="submission" date="2020-09" db="EMBL/GenBank/DDBJ databases">
        <authorList>
            <person name="Sun Q."/>
            <person name="Ohkuma M."/>
        </authorList>
    </citation>
    <scope>NUCLEOTIDE SEQUENCE</scope>
    <source>
        <strain evidence="2">JCM 18487</strain>
    </source>
</reference>